<dbReference type="PANTHER" id="PTHR10625:SF5">
    <property type="entry name" value="HISTONE DEACETYLASE"/>
    <property type="match status" value="1"/>
</dbReference>
<feature type="compositionally biased region" description="Low complexity" evidence="10">
    <location>
        <begin position="103"/>
        <end position="114"/>
    </location>
</feature>
<dbReference type="InterPro" id="IPR000286">
    <property type="entry name" value="HDACs"/>
</dbReference>
<dbReference type="CDD" id="cd09992">
    <property type="entry name" value="HDAC_classII"/>
    <property type="match status" value="1"/>
</dbReference>
<reference evidence="12 13" key="1">
    <citation type="submission" date="2023-10" db="EMBL/GenBank/DDBJ databases">
        <authorList>
            <person name="Maclean D."/>
            <person name="Macfadyen A."/>
        </authorList>
    </citation>
    <scope>NUCLEOTIDE SEQUENCE [LARGE SCALE GENOMIC DNA]</scope>
</reference>
<comment type="caution">
    <text evidence="12">The sequence shown here is derived from an EMBL/GenBank/DDBJ whole genome shotgun (WGS) entry which is preliminary data.</text>
</comment>
<dbReference type="InterPro" id="IPR037138">
    <property type="entry name" value="His_deacetylse_dom_sf"/>
</dbReference>
<dbReference type="Proteomes" id="UP001314263">
    <property type="component" value="Unassembled WGS sequence"/>
</dbReference>
<comment type="similarity">
    <text evidence="2">Belongs to the histone deacetylase family. HD type 2 subfamily.</text>
</comment>
<evidence type="ECO:0000259" key="11">
    <source>
        <dbReference type="Pfam" id="PF00850"/>
    </source>
</evidence>
<feature type="domain" description="Histone deacetylase" evidence="11">
    <location>
        <begin position="168"/>
        <end position="453"/>
    </location>
</feature>
<evidence type="ECO:0000256" key="9">
    <source>
        <dbReference type="ARBA" id="ARBA00023242"/>
    </source>
</evidence>
<dbReference type="AlphaFoldDB" id="A0AAV1I730"/>
<keyword evidence="5" id="KW-0378">Hydrolase</keyword>
<evidence type="ECO:0000256" key="2">
    <source>
        <dbReference type="ARBA" id="ARBA00007738"/>
    </source>
</evidence>
<keyword evidence="7" id="KW-0805">Transcription regulation</keyword>
<comment type="subcellular location">
    <subcellularLocation>
        <location evidence="1">Nucleus</location>
    </subcellularLocation>
</comment>
<dbReference type="GO" id="GO:0040029">
    <property type="term" value="P:epigenetic regulation of gene expression"/>
    <property type="evidence" value="ECO:0007669"/>
    <property type="project" value="TreeGrafter"/>
</dbReference>
<dbReference type="EC" id="3.5.1.98" evidence="3"/>
<dbReference type="InterPro" id="IPR023696">
    <property type="entry name" value="Ureohydrolase_dom_sf"/>
</dbReference>
<feature type="region of interest" description="Disordered" evidence="10">
    <location>
        <begin position="1"/>
        <end position="76"/>
    </location>
</feature>
<name>A0AAV1I730_9CHLO</name>
<dbReference type="SUPFAM" id="SSF52768">
    <property type="entry name" value="Arginase/deacetylase"/>
    <property type="match status" value="1"/>
</dbReference>
<dbReference type="InterPro" id="IPR023801">
    <property type="entry name" value="His_deacetylse_dom"/>
</dbReference>
<dbReference type="Gene3D" id="3.40.800.20">
    <property type="entry name" value="Histone deacetylase domain"/>
    <property type="match status" value="1"/>
</dbReference>
<dbReference type="GO" id="GO:0005737">
    <property type="term" value="C:cytoplasm"/>
    <property type="evidence" value="ECO:0007669"/>
    <property type="project" value="TreeGrafter"/>
</dbReference>
<evidence type="ECO:0000256" key="5">
    <source>
        <dbReference type="ARBA" id="ARBA00022801"/>
    </source>
</evidence>
<evidence type="ECO:0000313" key="13">
    <source>
        <dbReference type="Proteomes" id="UP001314263"/>
    </source>
</evidence>
<sequence length="534" mass="57283">MEQPTAIVGGAEHRQDPPEIPDQASDQVPFHSPSTAEARKVHSVEDASTSDGLQDIKQKQEAHEVSNGHADMQSPASTLADTLSLLSLSTPAAVDYKASRLGQPDQSQQAPASAEGPVNGEPVGAVEERLDASRAAAAVEPSKPQEGDLHVGLIYDAIMEQHRGPPGHVERPQRTAVLVERLRETGLADRCWTVPAREATDEELHRAHTVEHVSHISGPAKADEWLIGDNFYSELTPTAARFAAGCTVAAARAVASGAVARAFAAVRPPGHHAECARAMGFCFYNNVAVAALAARQQEGVDRVLVLDWDVHHGNGIESILYDRPDIMYISLHRGNGFYPGTGDITDSGRGAGTGFNLNIPWQRGNLTDADYAAAFDLVLEPVIGAYAPDLIIVSAGFDAVIGDPLGGMDLSPELYGHLTERMARLAKGKLVLALEGGYNLRMTAECARQCMQVLLGDKPTPLDTPWKPARDTEHILAAVAAAQARHWPVLDDISTPESFSKAWEFYLLGKQTAASLQVKRSPRTRSASKRVSIC</sequence>
<keyword evidence="13" id="KW-1185">Reference proteome</keyword>
<dbReference type="EMBL" id="CAUYUE010000006">
    <property type="protein sequence ID" value="CAK0780367.1"/>
    <property type="molecule type" value="Genomic_DNA"/>
</dbReference>
<proteinExistence type="inferred from homology"/>
<gene>
    <name evidence="12" type="ORF">CVIRNUC_005028</name>
</gene>
<evidence type="ECO:0000256" key="10">
    <source>
        <dbReference type="SAM" id="MobiDB-lite"/>
    </source>
</evidence>
<evidence type="ECO:0000256" key="6">
    <source>
        <dbReference type="ARBA" id="ARBA00022853"/>
    </source>
</evidence>
<dbReference type="GO" id="GO:0141221">
    <property type="term" value="F:histone deacetylase activity, hydrolytic mechanism"/>
    <property type="evidence" value="ECO:0007669"/>
    <property type="project" value="UniProtKB-EC"/>
</dbReference>
<evidence type="ECO:0000256" key="3">
    <source>
        <dbReference type="ARBA" id="ARBA00012111"/>
    </source>
</evidence>
<evidence type="ECO:0000256" key="1">
    <source>
        <dbReference type="ARBA" id="ARBA00004123"/>
    </source>
</evidence>
<organism evidence="12 13">
    <name type="scientific">Coccomyxa viridis</name>
    <dbReference type="NCBI Taxonomy" id="1274662"/>
    <lineage>
        <taxon>Eukaryota</taxon>
        <taxon>Viridiplantae</taxon>
        <taxon>Chlorophyta</taxon>
        <taxon>core chlorophytes</taxon>
        <taxon>Trebouxiophyceae</taxon>
        <taxon>Trebouxiophyceae incertae sedis</taxon>
        <taxon>Coccomyxaceae</taxon>
        <taxon>Coccomyxa</taxon>
    </lineage>
</organism>
<keyword evidence="4" id="KW-0678">Repressor</keyword>
<dbReference type="PANTHER" id="PTHR10625">
    <property type="entry name" value="HISTONE DEACETYLASE HDAC1-RELATED"/>
    <property type="match status" value="1"/>
</dbReference>
<evidence type="ECO:0000256" key="7">
    <source>
        <dbReference type="ARBA" id="ARBA00023015"/>
    </source>
</evidence>
<evidence type="ECO:0000256" key="8">
    <source>
        <dbReference type="ARBA" id="ARBA00023163"/>
    </source>
</evidence>
<keyword evidence="6" id="KW-0156">Chromatin regulator</keyword>
<feature type="region of interest" description="Disordered" evidence="10">
    <location>
        <begin position="100"/>
        <end position="122"/>
    </location>
</feature>
<feature type="compositionally biased region" description="Basic and acidic residues" evidence="10">
    <location>
        <begin position="54"/>
        <end position="66"/>
    </location>
</feature>
<keyword evidence="9" id="KW-0539">Nucleus</keyword>
<dbReference type="PRINTS" id="PR01270">
    <property type="entry name" value="HDASUPER"/>
</dbReference>
<protein>
    <recommendedName>
        <fullName evidence="3">histone deacetylase</fullName>
        <ecNumber evidence="3">3.5.1.98</ecNumber>
    </recommendedName>
</protein>
<keyword evidence="8" id="KW-0804">Transcription</keyword>
<evidence type="ECO:0000313" key="12">
    <source>
        <dbReference type="EMBL" id="CAK0780367.1"/>
    </source>
</evidence>
<dbReference type="Pfam" id="PF00850">
    <property type="entry name" value="Hist_deacetyl"/>
    <property type="match status" value="1"/>
</dbReference>
<accession>A0AAV1I730</accession>
<evidence type="ECO:0000256" key="4">
    <source>
        <dbReference type="ARBA" id="ARBA00022491"/>
    </source>
</evidence>
<dbReference type="GO" id="GO:0000118">
    <property type="term" value="C:histone deacetylase complex"/>
    <property type="evidence" value="ECO:0007669"/>
    <property type="project" value="TreeGrafter"/>
</dbReference>